<keyword evidence="6 9" id="KW-0862">Zinc</keyword>
<keyword evidence="7 11" id="KW-0482">Metalloprotease</keyword>
<reference evidence="15" key="2">
    <citation type="submission" date="2016-05" db="EMBL/GenBank/DDBJ databases">
        <title>Comparative analysis highlights variable genome content of wheat rusts and divergence of the mating loci.</title>
        <authorList>
            <person name="Cuomo C.A."/>
            <person name="Bakkeren G."/>
            <person name="Szabo L."/>
            <person name="Khalil H."/>
            <person name="Joly D."/>
            <person name="Goldberg J."/>
            <person name="Young S."/>
            <person name="Zeng Q."/>
            <person name="Fellers J."/>
        </authorList>
    </citation>
    <scope>NUCLEOTIDE SEQUENCE [LARGE SCALE GENOMIC DNA]</scope>
    <source>
        <strain evidence="15">1-1 BBBD Race 1</strain>
    </source>
</reference>
<name>A0A180GFE5_PUCT1</name>
<evidence type="ECO:0000256" key="6">
    <source>
        <dbReference type="ARBA" id="ARBA00022833"/>
    </source>
</evidence>
<evidence type="ECO:0000256" key="3">
    <source>
        <dbReference type="ARBA" id="ARBA00022670"/>
    </source>
</evidence>
<dbReference type="FunFam" id="2.60.40.1730:FF:000014">
    <property type="entry name" value="Aminopeptidase 2"/>
    <property type="match status" value="1"/>
</dbReference>
<dbReference type="InterPro" id="IPR001930">
    <property type="entry name" value="Peptidase_M1"/>
</dbReference>
<feature type="binding site" evidence="9">
    <location>
        <position position="345"/>
    </location>
    <ligand>
        <name>Zn(2+)</name>
        <dbReference type="ChEBI" id="CHEBI:29105"/>
        <note>catalytic</note>
    </ligand>
</feature>
<dbReference type="PRINTS" id="PR00756">
    <property type="entry name" value="ALADIPTASE"/>
</dbReference>
<keyword evidence="17" id="KW-1185">Reference proteome</keyword>
<dbReference type="SUPFAM" id="SSF55486">
    <property type="entry name" value="Metalloproteases ('zincins'), catalytic domain"/>
    <property type="match status" value="1"/>
</dbReference>
<dbReference type="GO" id="GO:0016020">
    <property type="term" value="C:membrane"/>
    <property type="evidence" value="ECO:0007669"/>
    <property type="project" value="TreeGrafter"/>
</dbReference>
<dbReference type="GO" id="GO:0008270">
    <property type="term" value="F:zinc ion binding"/>
    <property type="evidence" value="ECO:0007669"/>
    <property type="project" value="UniProtKB-UniRule"/>
</dbReference>
<keyword evidence="3 11" id="KW-0645">Protease</keyword>
<reference evidence="16" key="4">
    <citation type="submission" date="2025-05" db="UniProtKB">
        <authorList>
            <consortium name="EnsemblFungi"/>
        </authorList>
    </citation>
    <scope>IDENTIFICATION</scope>
    <source>
        <strain evidence="16">isolate 1-1 / race 1 (BBBD)</strain>
    </source>
</reference>
<reference evidence="15" key="1">
    <citation type="submission" date="2009-11" db="EMBL/GenBank/DDBJ databases">
        <authorList>
            <consortium name="The Broad Institute Genome Sequencing Platform"/>
            <person name="Ward D."/>
            <person name="Feldgarden M."/>
            <person name="Earl A."/>
            <person name="Young S.K."/>
            <person name="Zeng Q."/>
            <person name="Koehrsen M."/>
            <person name="Alvarado L."/>
            <person name="Berlin A."/>
            <person name="Bochicchio J."/>
            <person name="Borenstein D."/>
            <person name="Chapman S.B."/>
            <person name="Chen Z."/>
            <person name="Engels R."/>
            <person name="Freedman E."/>
            <person name="Gellesch M."/>
            <person name="Goldberg J."/>
            <person name="Griggs A."/>
            <person name="Gujja S."/>
            <person name="Heilman E."/>
            <person name="Heiman D."/>
            <person name="Hepburn T."/>
            <person name="Howarth C."/>
            <person name="Jen D."/>
            <person name="Larson L."/>
            <person name="Lewis B."/>
            <person name="Mehta T."/>
            <person name="Park D."/>
            <person name="Pearson M."/>
            <person name="Roberts A."/>
            <person name="Saif S."/>
            <person name="Shea T."/>
            <person name="Shenoy N."/>
            <person name="Sisk P."/>
            <person name="Stolte C."/>
            <person name="Sykes S."/>
            <person name="Thomson T."/>
            <person name="Walk T."/>
            <person name="White J."/>
            <person name="Yandava C."/>
            <person name="Izard J."/>
            <person name="Baranova O.V."/>
            <person name="Blanton J.M."/>
            <person name="Tanner A.C."/>
            <person name="Dewhirst F.E."/>
            <person name="Haas B."/>
            <person name="Nusbaum C."/>
            <person name="Birren B."/>
        </authorList>
    </citation>
    <scope>NUCLEOTIDE SEQUENCE [LARGE SCALE GENOMIC DNA]</scope>
    <source>
        <strain evidence="15">1-1 BBBD Race 1</strain>
    </source>
</reference>
<evidence type="ECO:0000256" key="7">
    <source>
        <dbReference type="ARBA" id="ARBA00023049"/>
    </source>
</evidence>
<dbReference type="OrthoDB" id="10031169at2759"/>
<protein>
    <recommendedName>
        <fullName evidence="11">Aminopeptidase</fullName>
        <ecNumber evidence="11">3.4.11.-</ecNumber>
    </recommendedName>
</protein>
<feature type="active site" description="Proton acceptor" evidence="8">
    <location>
        <position position="342"/>
    </location>
</feature>
<evidence type="ECO:0000259" key="13">
    <source>
        <dbReference type="Pfam" id="PF11838"/>
    </source>
</evidence>
<evidence type="ECO:0000256" key="4">
    <source>
        <dbReference type="ARBA" id="ARBA00022723"/>
    </source>
</evidence>
<keyword evidence="5 11" id="KW-0378">Hydrolase</keyword>
<sequence length="910" mass="101227">MAEGDAKYRLTDHVKPIHYALCVKTDLNATPAPLFEGTAEIDLAIVQETDQITFHAAPALEILKVVYQSKASNSSSQPQVVKSIERDEKFERCTVNIGQKLPAGSEAKLGIVYKGVLEGSMMGYYRSTYEFEGKKGFYGLTQFEPTAARRAFPCWDEPAIKATVQVTQITREGTTALTNTSEISKEPSDGKFPETTLLSSTMLEAIGGQSASADWVLTKFEPTPKISSYLVAWANGPFCSKESHYISPLTNKKIPLRVFATAEHAHQTQLLLDTTARILPVYEKIFDIPYPLSKLDTLVASDFDAGAMENWGLITCRTSVGLFDDASGIAAQKRVVTVQSHEVAHQWFGNIVTMSWWQELWLNEAFATLMGELVIISEVEPNWHAEDDFINAHLSRALELDGKRSSHAVEVPCPNPEMINQIFDAISYSKGASILKMLANFVGKEKFLHGVSLYLKAHLYGNGTTKDLWAGISKSTGQDINKIMSNWTGKVGFPVLTVVEEADGLKVSQKRFLSTGDPKPEEDETLWFVPLEIKVVDGSGTVTVKHDVLDCQREAKIALPSPQSTCYKLNADTCGVYRVCYPAERLQKLGQEISKAASVFTVADKMGLIQDAIVLAQAGYSTTPSALDILFPLGGERNYLVWSEITSALDSVSAILWEEDQQVIDGFNKFQRQLVSSLAAEIGFDTLPTDDQDRIQLRVLILGAAARAEDPKVLKEIQSRFAKFMENPSGAKSLIPADLRKLVFTYATKQGGEKEYEAILDVYHKPSNPSDKIAAMAALCSSEDPQLISRTFDFILNGEVKEQDFMYFFAGLASNRVSRRDMYKFVQKNLDQLLVRFKGNFSIGRLIQYSFDRFTTEADRQSVIEFFKDKDTSNYQSALAQGLDTVKSKAAWLSRDKQNIIDWLKSKQFL</sequence>
<dbReference type="FunFam" id="1.25.50.20:FF:000002">
    <property type="entry name" value="Aminopeptidase"/>
    <property type="match status" value="1"/>
</dbReference>
<evidence type="ECO:0000259" key="12">
    <source>
        <dbReference type="Pfam" id="PF01433"/>
    </source>
</evidence>
<dbReference type="Proteomes" id="UP000005240">
    <property type="component" value="Unassembled WGS sequence"/>
</dbReference>
<feature type="binding site" evidence="9">
    <location>
        <position position="364"/>
    </location>
    <ligand>
        <name>Zn(2+)</name>
        <dbReference type="ChEBI" id="CHEBI:29105"/>
        <note>catalytic</note>
    </ligand>
</feature>
<evidence type="ECO:0000256" key="2">
    <source>
        <dbReference type="ARBA" id="ARBA00022438"/>
    </source>
</evidence>
<dbReference type="EnsemblFungi" id="PTTG_04695-t43_1">
    <property type="protein sequence ID" value="PTTG_04695-t43_1-p1"/>
    <property type="gene ID" value="PTTG_04695"/>
</dbReference>
<keyword evidence="2 11" id="KW-0031">Aminopeptidase</keyword>
<dbReference type="PANTHER" id="PTHR11533:SF174">
    <property type="entry name" value="PUROMYCIN-SENSITIVE AMINOPEPTIDASE-RELATED"/>
    <property type="match status" value="1"/>
</dbReference>
<dbReference type="GO" id="GO:0005615">
    <property type="term" value="C:extracellular space"/>
    <property type="evidence" value="ECO:0007669"/>
    <property type="project" value="TreeGrafter"/>
</dbReference>
<organism evidence="15">
    <name type="scientific">Puccinia triticina (isolate 1-1 / race 1 (BBBD))</name>
    <name type="common">Brown leaf rust fungus</name>
    <dbReference type="NCBI Taxonomy" id="630390"/>
    <lineage>
        <taxon>Eukaryota</taxon>
        <taxon>Fungi</taxon>
        <taxon>Dikarya</taxon>
        <taxon>Basidiomycota</taxon>
        <taxon>Pucciniomycotina</taxon>
        <taxon>Pucciniomycetes</taxon>
        <taxon>Pucciniales</taxon>
        <taxon>Pucciniaceae</taxon>
        <taxon>Puccinia</taxon>
    </lineage>
</organism>
<dbReference type="VEuPathDB" id="FungiDB:PTTG_04695"/>
<evidence type="ECO:0000256" key="10">
    <source>
        <dbReference type="PIRSR" id="PIRSR634016-4"/>
    </source>
</evidence>
<dbReference type="FunFam" id="2.60.40.1910:FF:000004">
    <property type="entry name" value="Aminopeptidase"/>
    <property type="match status" value="1"/>
</dbReference>
<dbReference type="Pfam" id="PF11838">
    <property type="entry name" value="ERAP1_C"/>
    <property type="match status" value="1"/>
</dbReference>
<dbReference type="GO" id="GO:0005737">
    <property type="term" value="C:cytoplasm"/>
    <property type="evidence" value="ECO:0007669"/>
    <property type="project" value="TreeGrafter"/>
</dbReference>
<dbReference type="InterPro" id="IPR050344">
    <property type="entry name" value="Peptidase_M1_aminopeptidases"/>
</dbReference>
<dbReference type="SUPFAM" id="SSF63737">
    <property type="entry name" value="Leukotriene A4 hydrolase N-terminal domain"/>
    <property type="match status" value="1"/>
</dbReference>
<dbReference type="AlphaFoldDB" id="A0A180GFE5"/>
<dbReference type="Gene3D" id="1.25.50.20">
    <property type="match status" value="1"/>
</dbReference>
<evidence type="ECO:0000256" key="11">
    <source>
        <dbReference type="RuleBase" id="RU364040"/>
    </source>
</evidence>
<dbReference type="InterPro" id="IPR014782">
    <property type="entry name" value="Peptidase_M1_dom"/>
</dbReference>
<comment type="cofactor">
    <cofactor evidence="9 11">
        <name>Zn(2+)</name>
        <dbReference type="ChEBI" id="CHEBI:29105"/>
    </cofactor>
    <text evidence="9 11">Binds 1 zinc ion per subunit.</text>
</comment>
<dbReference type="GO" id="GO:0043171">
    <property type="term" value="P:peptide catabolic process"/>
    <property type="evidence" value="ECO:0007669"/>
    <property type="project" value="TreeGrafter"/>
</dbReference>
<dbReference type="FunFam" id="1.10.390.10:FF:000006">
    <property type="entry name" value="Puromycin-sensitive aminopeptidase"/>
    <property type="match status" value="1"/>
</dbReference>
<evidence type="ECO:0000256" key="1">
    <source>
        <dbReference type="ARBA" id="ARBA00010136"/>
    </source>
</evidence>
<dbReference type="GO" id="GO:0042277">
    <property type="term" value="F:peptide binding"/>
    <property type="evidence" value="ECO:0007669"/>
    <property type="project" value="TreeGrafter"/>
</dbReference>
<evidence type="ECO:0000313" key="16">
    <source>
        <dbReference type="EnsemblFungi" id="PTTG_04695-t43_1-p1"/>
    </source>
</evidence>
<dbReference type="InterPro" id="IPR034016">
    <property type="entry name" value="M1_APN-typ"/>
</dbReference>
<feature type="binding site" evidence="9">
    <location>
        <position position="341"/>
    </location>
    <ligand>
        <name>Zn(2+)</name>
        <dbReference type="ChEBI" id="CHEBI:29105"/>
        <note>catalytic</note>
    </ligand>
</feature>
<evidence type="ECO:0000256" key="8">
    <source>
        <dbReference type="PIRSR" id="PIRSR634016-1"/>
    </source>
</evidence>
<dbReference type="Pfam" id="PF17900">
    <property type="entry name" value="Peptidase_M1_N"/>
    <property type="match status" value="1"/>
</dbReference>
<accession>A0A180GFE5</accession>
<dbReference type="EC" id="3.4.11.-" evidence="11"/>
<evidence type="ECO:0000313" key="17">
    <source>
        <dbReference type="Proteomes" id="UP000005240"/>
    </source>
</evidence>
<dbReference type="GO" id="GO:0070006">
    <property type="term" value="F:metalloaminopeptidase activity"/>
    <property type="evidence" value="ECO:0007669"/>
    <property type="project" value="TreeGrafter"/>
</dbReference>
<feature type="domain" description="Aminopeptidase N-like N-terminal" evidence="14">
    <location>
        <begin position="15"/>
        <end position="192"/>
    </location>
</feature>
<feature type="domain" description="ERAP1-like C-terminal" evidence="13">
    <location>
        <begin position="567"/>
        <end position="887"/>
    </location>
</feature>
<proteinExistence type="inferred from homology"/>
<gene>
    <name evidence="15" type="ORF">PTTG_04695</name>
</gene>
<reference evidence="16 17" key="3">
    <citation type="journal article" date="2017" name="G3 (Bethesda)">
        <title>Comparative analysis highlights variable genome content of wheat rusts and divergence of the mating loci.</title>
        <authorList>
            <person name="Cuomo C.A."/>
            <person name="Bakkeren G."/>
            <person name="Khalil H.B."/>
            <person name="Panwar V."/>
            <person name="Joly D."/>
            <person name="Linning R."/>
            <person name="Sakthikumar S."/>
            <person name="Song X."/>
            <person name="Adiconis X."/>
            <person name="Fan L."/>
            <person name="Goldberg J.M."/>
            <person name="Levin J.Z."/>
            <person name="Young S."/>
            <person name="Zeng Q."/>
            <person name="Anikster Y."/>
            <person name="Bruce M."/>
            <person name="Wang M."/>
            <person name="Yin C."/>
            <person name="McCallum B."/>
            <person name="Szabo L.J."/>
            <person name="Hulbert S."/>
            <person name="Chen X."/>
            <person name="Fellers J.P."/>
        </authorList>
    </citation>
    <scope>NUCLEOTIDE SEQUENCE</scope>
    <source>
        <strain evidence="17">Isolate 1-1 / race 1 (BBBD)</strain>
        <strain evidence="16">isolate 1-1 / race 1 (BBBD)</strain>
    </source>
</reference>
<evidence type="ECO:0000256" key="9">
    <source>
        <dbReference type="PIRSR" id="PIRSR634016-3"/>
    </source>
</evidence>
<dbReference type="InterPro" id="IPR024571">
    <property type="entry name" value="ERAP1-like_C_dom"/>
</dbReference>
<dbReference type="Gene3D" id="1.10.390.10">
    <property type="entry name" value="Neutral Protease Domain 2"/>
    <property type="match status" value="1"/>
</dbReference>
<dbReference type="InterPro" id="IPR027268">
    <property type="entry name" value="Peptidase_M4/M1_CTD_sf"/>
</dbReference>
<comment type="similarity">
    <text evidence="1 11">Belongs to the peptidase M1 family.</text>
</comment>
<dbReference type="InterPro" id="IPR045357">
    <property type="entry name" value="Aminopeptidase_N-like_N"/>
</dbReference>
<evidence type="ECO:0000256" key="5">
    <source>
        <dbReference type="ARBA" id="ARBA00022801"/>
    </source>
</evidence>
<feature type="site" description="Transition state stabilizer" evidence="10">
    <location>
        <position position="428"/>
    </location>
</feature>
<dbReference type="STRING" id="630390.A0A180GFE5"/>
<feature type="domain" description="Peptidase M1 membrane alanine aminopeptidase" evidence="12">
    <location>
        <begin position="272"/>
        <end position="487"/>
    </location>
</feature>
<dbReference type="Gene3D" id="2.60.40.1910">
    <property type="match status" value="1"/>
</dbReference>
<dbReference type="PANTHER" id="PTHR11533">
    <property type="entry name" value="PROTEASE M1 ZINC METALLOPROTEASE"/>
    <property type="match status" value="1"/>
</dbReference>
<dbReference type="GO" id="GO:0006508">
    <property type="term" value="P:proteolysis"/>
    <property type="evidence" value="ECO:0007669"/>
    <property type="project" value="UniProtKB-KW"/>
</dbReference>
<dbReference type="Pfam" id="PF01433">
    <property type="entry name" value="Peptidase_M1"/>
    <property type="match status" value="1"/>
</dbReference>
<evidence type="ECO:0000313" key="15">
    <source>
        <dbReference type="EMBL" id="OAV91168.1"/>
    </source>
</evidence>
<dbReference type="EMBL" id="ADAS02000085">
    <property type="protein sequence ID" value="OAV91168.1"/>
    <property type="molecule type" value="Genomic_DNA"/>
</dbReference>
<keyword evidence="4 9" id="KW-0479">Metal-binding</keyword>
<evidence type="ECO:0000259" key="14">
    <source>
        <dbReference type="Pfam" id="PF17900"/>
    </source>
</evidence>
<dbReference type="Gene3D" id="2.60.40.1730">
    <property type="entry name" value="tricorn interacting facor f3 domain"/>
    <property type="match status" value="1"/>
</dbReference>
<dbReference type="CDD" id="cd09601">
    <property type="entry name" value="M1_APN-Q_like"/>
    <property type="match status" value="1"/>
</dbReference>
<dbReference type="InterPro" id="IPR042097">
    <property type="entry name" value="Aminopeptidase_N-like_N_sf"/>
</dbReference>